<feature type="transmembrane region" description="Helical" evidence="7">
    <location>
        <begin position="246"/>
        <end position="268"/>
    </location>
</feature>
<comment type="subcellular location">
    <subcellularLocation>
        <location evidence="1">Cell membrane</location>
        <topology evidence="1">Multi-pass membrane protein</topology>
    </subcellularLocation>
</comment>
<evidence type="ECO:0000256" key="5">
    <source>
        <dbReference type="ARBA" id="ARBA00023136"/>
    </source>
</evidence>
<feature type="transmembrane region" description="Helical" evidence="7">
    <location>
        <begin position="464"/>
        <end position="484"/>
    </location>
</feature>
<dbReference type="RefSeq" id="WP_301569105.1">
    <property type="nucleotide sequence ID" value="NZ_JAPWIE010000001.1"/>
</dbReference>
<keyword evidence="10" id="KW-1185">Reference proteome</keyword>
<evidence type="ECO:0000256" key="4">
    <source>
        <dbReference type="ARBA" id="ARBA00022989"/>
    </source>
</evidence>
<feature type="transmembrane region" description="Helical" evidence="7">
    <location>
        <begin position="289"/>
        <end position="310"/>
    </location>
</feature>
<feature type="transmembrane region" description="Helical" evidence="7">
    <location>
        <begin position="432"/>
        <end position="458"/>
    </location>
</feature>
<dbReference type="PANTHER" id="PTHR42718">
    <property type="entry name" value="MAJOR FACILITATOR SUPERFAMILY MULTIDRUG TRANSPORTER MFSC"/>
    <property type="match status" value="1"/>
</dbReference>
<evidence type="ECO:0000256" key="1">
    <source>
        <dbReference type="ARBA" id="ARBA00004651"/>
    </source>
</evidence>
<keyword evidence="4 7" id="KW-1133">Transmembrane helix</keyword>
<name>A0ABT4MNP1_GORRU</name>
<protein>
    <submittedName>
        <fullName evidence="9">MFS transporter</fullName>
    </submittedName>
</protein>
<dbReference type="InterPro" id="IPR020846">
    <property type="entry name" value="MFS_dom"/>
</dbReference>
<feature type="transmembrane region" description="Helical" evidence="7">
    <location>
        <begin position="388"/>
        <end position="411"/>
    </location>
</feature>
<dbReference type="EMBL" id="JAPWIE010000001">
    <property type="protein sequence ID" value="MCZ4548614.1"/>
    <property type="molecule type" value="Genomic_DNA"/>
</dbReference>
<accession>A0ABT4MNP1</accession>
<evidence type="ECO:0000256" key="7">
    <source>
        <dbReference type="SAM" id="Phobius"/>
    </source>
</evidence>
<feature type="transmembrane region" description="Helical" evidence="7">
    <location>
        <begin position="157"/>
        <end position="183"/>
    </location>
</feature>
<dbReference type="InterPro" id="IPR036259">
    <property type="entry name" value="MFS_trans_sf"/>
</dbReference>
<evidence type="ECO:0000256" key="3">
    <source>
        <dbReference type="ARBA" id="ARBA00022692"/>
    </source>
</evidence>
<evidence type="ECO:0000313" key="9">
    <source>
        <dbReference type="EMBL" id="MCZ4548614.1"/>
    </source>
</evidence>
<feature type="transmembrane region" description="Helical" evidence="7">
    <location>
        <begin position="189"/>
        <end position="209"/>
    </location>
</feature>
<reference evidence="9" key="1">
    <citation type="submission" date="2022-12" db="EMBL/GenBank/DDBJ databases">
        <authorList>
            <person name="Krivoruchko A.V."/>
            <person name="Elkin A."/>
        </authorList>
    </citation>
    <scope>NUCLEOTIDE SEQUENCE</scope>
    <source>
        <strain evidence="9">IEGM 1388</strain>
    </source>
</reference>
<evidence type="ECO:0000259" key="8">
    <source>
        <dbReference type="PROSITE" id="PS50850"/>
    </source>
</evidence>
<feature type="transmembrane region" description="Helical" evidence="7">
    <location>
        <begin position="73"/>
        <end position="95"/>
    </location>
</feature>
<keyword evidence="2" id="KW-0813">Transport</keyword>
<feature type="transmembrane region" description="Helical" evidence="7">
    <location>
        <begin position="362"/>
        <end position="382"/>
    </location>
</feature>
<keyword evidence="3 7" id="KW-0812">Transmembrane</keyword>
<evidence type="ECO:0000256" key="6">
    <source>
        <dbReference type="SAM" id="MobiDB-lite"/>
    </source>
</evidence>
<feature type="transmembrane region" description="Helical" evidence="7">
    <location>
        <begin position="221"/>
        <end position="240"/>
    </location>
</feature>
<feature type="transmembrane region" description="Helical" evidence="7">
    <location>
        <begin position="126"/>
        <end position="145"/>
    </location>
</feature>
<feature type="transmembrane region" description="Helical" evidence="7">
    <location>
        <begin position="102"/>
        <end position="120"/>
    </location>
</feature>
<organism evidence="9 10">
    <name type="scientific">Gordonia rubripertincta</name>
    <name type="common">Rhodococcus corallinus</name>
    <dbReference type="NCBI Taxonomy" id="36822"/>
    <lineage>
        <taxon>Bacteria</taxon>
        <taxon>Bacillati</taxon>
        <taxon>Actinomycetota</taxon>
        <taxon>Actinomycetes</taxon>
        <taxon>Mycobacteriales</taxon>
        <taxon>Gordoniaceae</taxon>
        <taxon>Gordonia</taxon>
    </lineage>
</organism>
<gene>
    <name evidence="9" type="ORF">O4213_01375</name>
</gene>
<dbReference type="PANTHER" id="PTHR42718:SF9">
    <property type="entry name" value="MAJOR FACILITATOR SUPERFAMILY MULTIDRUG TRANSPORTER MFSC"/>
    <property type="match status" value="1"/>
</dbReference>
<feature type="transmembrane region" description="Helical" evidence="7">
    <location>
        <begin position="330"/>
        <end position="350"/>
    </location>
</feature>
<dbReference type="SUPFAM" id="SSF103473">
    <property type="entry name" value="MFS general substrate transporter"/>
    <property type="match status" value="2"/>
</dbReference>
<dbReference type="PROSITE" id="PS50850">
    <property type="entry name" value="MFS"/>
    <property type="match status" value="1"/>
</dbReference>
<evidence type="ECO:0000313" key="10">
    <source>
        <dbReference type="Proteomes" id="UP001067235"/>
    </source>
</evidence>
<feature type="domain" description="Major facilitator superfamily (MFS) profile" evidence="8">
    <location>
        <begin position="39"/>
        <end position="488"/>
    </location>
</feature>
<dbReference type="Gene3D" id="1.20.1250.20">
    <property type="entry name" value="MFS general substrate transporter like domains"/>
    <property type="match status" value="2"/>
</dbReference>
<feature type="transmembrane region" description="Helical" evidence="7">
    <location>
        <begin position="36"/>
        <end position="61"/>
    </location>
</feature>
<evidence type="ECO:0000256" key="2">
    <source>
        <dbReference type="ARBA" id="ARBA00022448"/>
    </source>
</evidence>
<sequence>MTADSSPRSQDAKDIQPPGVDPATNDDDGGGWTPRLFLALFVIVMLGELVAFSYNLVATALPGIGAKFEADNLGWVITIPTLVSAVAMAFIGKLADLKGKRLVLIIISALSAIGAVVSAMAPTYEIFLLGRGLQGLMFIAPALGYSLIRDIFPKKLIAFAATVTFTGFGATFILAPLLAGWLIDNYGAVSIFWFVAIYLAVCLVGAVLFVPESPLRVKSKLDWVGALLLGAGGAFIIYGLGEANKWGWTSVTFLIFMVAGVACMVAWLKWDSRFSDPLIEIPLLKSRPVWTTVLVGGTIYATAGIVSSIVPSMVQTPREIGGTYGFGTDAMGVAVYLVPLGTAMVVSGLLCGSMARRWGIRVPVRIGCILLALGAGSLALWHSESWHVAVALVLFGAGMGATYGGLPNLVIQAVPPEKQGISAAIANVAQNLGTSMLIQVVFGVLAGHLIVSSVGAFYTSDGYTIAYAIAAVCAVVSFLVTFLIPHGGAKGVRNVRTGGDVAAAH</sequence>
<proteinExistence type="predicted"/>
<keyword evidence="5 7" id="KW-0472">Membrane</keyword>
<dbReference type="Pfam" id="PF07690">
    <property type="entry name" value="MFS_1"/>
    <property type="match status" value="2"/>
</dbReference>
<dbReference type="Proteomes" id="UP001067235">
    <property type="component" value="Unassembled WGS sequence"/>
</dbReference>
<dbReference type="InterPro" id="IPR011701">
    <property type="entry name" value="MFS"/>
</dbReference>
<comment type="caution">
    <text evidence="9">The sequence shown here is derived from an EMBL/GenBank/DDBJ whole genome shotgun (WGS) entry which is preliminary data.</text>
</comment>
<feature type="region of interest" description="Disordered" evidence="6">
    <location>
        <begin position="1"/>
        <end position="28"/>
    </location>
</feature>